<reference evidence="2" key="1">
    <citation type="submission" date="2020-11" db="EMBL/GenBank/DDBJ databases">
        <title>Nocardia NEAU-351.nov., a novel actinomycete isolated from the cow dung.</title>
        <authorList>
            <person name="Zhang X."/>
        </authorList>
    </citation>
    <scope>NUCLEOTIDE SEQUENCE</scope>
    <source>
        <strain evidence="2">NEAU-351</strain>
    </source>
</reference>
<evidence type="ECO:0008006" key="4">
    <source>
        <dbReference type="Google" id="ProtNLM"/>
    </source>
</evidence>
<evidence type="ECO:0000313" key="2">
    <source>
        <dbReference type="EMBL" id="MBH0778131.1"/>
    </source>
</evidence>
<dbReference type="Proteomes" id="UP000655751">
    <property type="component" value="Unassembled WGS sequence"/>
</dbReference>
<dbReference type="AlphaFoldDB" id="A0A931N4D5"/>
<evidence type="ECO:0000313" key="3">
    <source>
        <dbReference type="Proteomes" id="UP000655751"/>
    </source>
</evidence>
<sequence length="216" mass="23654">MAHLEPRRLRPLSTPRAAAVAGIVFAVLFTVSIVLLRTTLPGDPFSEAAWAGPRGVRIKIALIVSPLAGIAFLWFLGVIRDRLGDYEDRFFSTVMLGSGLLFLAMVFVSMAIAGGILATARHVATPDDDLVYFGREVMLQINGVYAVRMAGVFMISLGTIWLRTALMPRLLVITTYTLALFLLLVVSLSVWVALVFPAWVLLISLYILTNPLAHQN</sequence>
<gene>
    <name evidence="2" type="ORF">IT779_17770</name>
</gene>
<accession>A0A931N4D5</accession>
<feature type="transmembrane region" description="Helical" evidence="1">
    <location>
        <begin position="56"/>
        <end position="79"/>
    </location>
</feature>
<feature type="transmembrane region" description="Helical" evidence="1">
    <location>
        <begin position="100"/>
        <end position="124"/>
    </location>
</feature>
<evidence type="ECO:0000256" key="1">
    <source>
        <dbReference type="SAM" id="Phobius"/>
    </source>
</evidence>
<keyword evidence="1" id="KW-0472">Membrane</keyword>
<keyword evidence="1" id="KW-1133">Transmembrane helix</keyword>
<keyword evidence="3" id="KW-1185">Reference proteome</keyword>
<name>A0A931N4D5_9NOCA</name>
<organism evidence="2 3">
    <name type="scientific">Nocardia bovistercoris</name>
    <dbReference type="NCBI Taxonomy" id="2785916"/>
    <lineage>
        <taxon>Bacteria</taxon>
        <taxon>Bacillati</taxon>
        <taxon>Actinomycetota</taxon>
        <taxon>Actinomycetes</taxon>
        <taxon>Mycobacteriales</taxon>
        <taxon>Nocardiaceae</taxon>
        <taxon>Nocardia</taxon>
    </lineage>
</organism>
<feature type="transmembrane region" description="Helical" evidence="1">
    <location>
        <begin position="144"/>
        <end position="166"/>
    </location>
</feature>
<dbReference type="EMBL" id="JADMLG010000007">
    <property type="protein sequence ID" value="MBH0778131.1"/>
    <property type="molecule type" value="Genomic_DNA"/>
</dbReference>
<dbReference type="RefSeq" id="WP_196150462.1">
    <property type="nucleotide sequence ID" value="NZ_JADMLG010000007.1"/>
</dbReference>
<proteinExistence type="predicted"/>
<keyword evidence="1" id="KW-0812">Transmembrane</keyword>
<feature type="transmembrane region" description="Helical" evidence="1">
    <location>
        <begin position="17"/>
        <end position="36"/>
    </location>
</feature>
<comment type="caution">
    <text evidence="2">The sequence shown here is derived from an EMBL/GenBank/DDBJ whole genome shotgun (WGS) entry which is preliminary data.</text>
</comment>
<protein>
    <recommendedName>
        <fullName evidence="4">DUF4386 family protein</fullName>
    </recommendedName>
</protein>
<feature type="transmembrane region" description="Helical" evidence="1">
    <location>
        <begin position="178"/>
        <end position="208"/>
    </location>
</feature>